<protein>
    <submittedName>
        <fullName evidence="1">Uncharacterized protein</fullName>
    </submittedName>
</protein>
<dbReference type="Proteomes" id="UP000198384">
    <property type="component" value="Unassembled WGS sequence"/>
</dbReference>
<sequence length="269" mass="31694">MILNHNLIMKEFLINISKELKSLSLSLNKTSILINKPWTLVDDENEIQKLIFKKNKDLVLSKNGVVQMGRWDYFPEAKSILIDRKYDTILCNEVFIDNGILILKIDGTNDTYFTLSNENYIPDLNPVRYLKELKSKKLNIKEFLLKDNNVLEVHLSKNQNKPSVGDKVVIQGVKTVDGLFKILESDKYLEIRRNTFSHIFVGKKYNDINSQEFQIIQRSDNDFQLRDYVFKNDRISKDDEIILSQTKKIILHNGIIVRVKWKLFNLWWI</sequence>
<name>A0A238YBF1_9FLAO</name>
<proteinExistence type="predicted"/>
<keyword evidence="2" id="KW-1185">Reference proteome</keyword>
<reference evidence="1 2" key="1">
    <citation type="submission" date="2017-06" db="EMBL/GenBank/DDBJ databases">
        <authorList>
            <person name="Kim H.J."/>
            <person name="Triplett B.A."/>
        </authorList>
    </citation>
    <scope>NUCLEOTIDE SEQUENCE [LARGE SCALE GENOMIC DNA]</scope>
    <source>
        <strain evidence="1 2">DSM 29150</strain>
    </source>
</reference>
<evidence type="ECO:0000313" key="1">
    <source>
        <dbReference type="EMBL" id="SNR68606.1"/>
    </source>
</evidence>
<gene>
    <name evidence="1" type="ORF">SAMN06265371_108213</name>
</gene>
<dbReference type="EMBL" id="FZNT01000008">
    <property type="protein sequence ID" value="SNR68606.1"/>
    <property type="molecule type" value="Genomic_DNA"/>
</dbReference>
<dbReference type="AlphaFoldDB" id="A0A238YBF1"/>
<organism evidence="1 2">
    <name type="scientific">Lutibacter agarilyticus</name>
    <dbReference type="NCBI Taxonomy" id="1109740"/>
    <lineage>
        <taxon>Bacteria</taxon>
        <taxon>Pseudomonadati</taxon>
        <taxon>Bacteroidota</taxon>
        <taxon>Flavobacteriia</taxon>
        <taxon>Flavobacteriales</taxon>
        <taxon>Flavobacteriaceae</taxon>
        <taxon>Lutibacter</taxon>
    </lineage>
</organism>
<evidence type="ECO:0000313" key="2">
    <source>
        <dbReference type="Proteomes" id="UP000198384"/>
    </source>
</evidence>
<accession>A0A238YBF1</accession>